<evidence type="ECO:0000256" key="5">
    <source>
        <dbReference type="ARBA" id="ARBA00023204"/>
    </source>
</evidence>
<dbReference type="GO" id="GO:0009432">
    <property type="term" value="P:SOS response"/>
    <property type="evidence" value="ECO:0007669"/>
    <property type="project" value="UniProtKB-KW"/>
</dbReference>
<comment type="similarity">
    <text evidence="1 7">Belongs to the peptidase S24 family.</text>
</comment>
<dbReference type="Proteomes" id="UP000189670">
    <property type="component" value="Unassembled WGS sequence"/>
</dbReference>
<dbReference type="NCBIfam" id="NF007621">
    <property type="entry name" value="PRK10276.1"/>
    <property type="match status" value="1"/>
</dbReference>
<sequence length="121" mass="13374">MVPVSAGFPSPAEDYIEGKLDLNEHLIKHPAATFFVRVTGDSMVDAGIHPGDILIVDRAIEALDKKVVIAVVNGELTVKRLRKTRKGCVLTPENKKYPSIQISEDQNFEIWGVVTNVIHKL</sequence>
<evidence type="ECO:0000313" key="9">
    <source>
        <dbReference type="EMBL" id="ETR68280.1"/>
    </source>
</evidence>
<accession>A0A1V1P0C7</accession>
<dbReference type="PRINTS" id="PR00726">
    <property type="entry name" value="LEXASERPTASE"/>
</dbReference>
<dbReference type="InterPro" id="IPR050077">
    <property type="entry name" value="LexA_repressor"/>
</dbReference>
<evidence type="ECO:0000256" key="3">
    <source>
        <dbReference type="ARBA" id="ARBA00022801"/>
    </source>
</evidence>
<evidence type="ECO:0000256" key="2">
    <source>
        <dbReference type="ARBA" id="ARBA00022763"/>
    </source>
</evidence>
<evidence type="ECO:0000256" key="7">
    <source>
        <dbReference type="RuleBase" id="RU003991"/>
    </source>
</evidence>
<dbReference type="AlphaFoldDB" id="A0A1V1P0C7"/>
<dbReference type="InterPro" id="IPR006197">
    <property type="entry name" value="Peptidase_S24_LexA"/>
</dbReference>
<dbReference type="InterPro" id="IPR036286">
    <property type="entry name" value="LexA/Signal_pep-like_sf"/>
</dbReference>
<dbReference type="PANTHER" id="PTHR33516:SF2">
    <property type="entry name" value="LEXA REPRESSOR-RELATED"/>
    <property type="match status" value="1"/>
</dbReference>
<evidence type="ECO:0000313" key="10">
    <source>
        <dbReference type="Proteomes" id="UP000189670"/>
    </source>
</evidence>
<dbReference type="GO" id="GO:0006355">
    <property type="term" value="P:regulation of DNA-templated transcription"/>
    <property type="evidence" value="ECO:0007669"/>
    <property type="project" value="InterPro"/>
</dbReference>
<keyword evidence="3 7" id="KW-0378">Hydrolase</keyword>
<dbReference type="Pfam" id="PF00717">
    <property type="entry name" value="Peptidase_S24"/>
    <property type="match status" value="1"/>
</dbReference>
<evidence type="ECO:0000259" key="8">
    <source>
        <dbReference type="Pfam" id="PF00717"/>
    </source>
</evidence>
<dbReference type="InterPro" id="IPR039418">
    <property type="entry name" value="LexA-like"/>
</dbReference>
<reference evidence="10" key="1">
    <citation type="submission" date="2012-11" db="EMBL/GenBank/DDBJ databases">
        <authorList>
            <person name="Lucero-Rivera Y.E."/>
            <person name="Tovar-Ramirez D."/>
        </authorList>
    </citation>
    <scope>NUCLEOTIDE SEQUENCE [LARGE SCALE GENOMIC DNA]</scope>
    <source>
        <strain evidence="10">Araruama</strain>
    </source>
</reference>
<comment type="caution">
    <text evidence="9">The sequence shown here is derived from an EMBL/GenBank/DDBJ whole genome shotgun (WGS) entry which is preliminary data.</text>
</comment>
<dbReference type="GO" id="GO:0006281">
    <property type="term" value="P:DNA repair"/>
    <property type="evidence" value="ECO:0007669"/>
    <property type="project" value="UniProtKB-KW"/>
</dbReference>
<dbReference type="InterPro" id="IPR015927">
    <property type="entry name" value="Peptidase_S24_S26A/B/C"/>
</dbReference>
<keyword evidence="6" id="KW-0742">SOS response</keyword>
<dbReference type="Gene3D" id="2.10.109.10">
    <property type="entry name" value="Umud Fragment, subunit A"/>
    <property type="match status" value="1"/>
</dbReference>
<dbReference type="EMBL" id="ATBP01001009">
    <property type="protein sequence ID" value="ETR68280.1"/>
    <property type="molecule type" value="Genomic_DNA"/>
</dbReference>
<dbReference type="SUPFAM" id="SSF51306">
    <property type="entry name" value="LexA/Signal peptidase"/>
    <property type="match status" value="1"/>
</dbReference>
<evidence type="ECO:0000256" key="4">
    <source>
        <dbReference type="ARBA" id="ARBA00022813"/>
    </source>
</evidence>
<dbReference type="PANTHER" id="PTHR33516">
    <property type="entry name" value="LEXA REPRESSOR"/>
    <property type="match status" value="1"/>
</dbReference>
<keyword evidence="4 7" id="KW-0068">Autocatalytic cleavage</keyword>
<organism evidence="9 10">
    <name type="scientific">Candidatus Magnetoglobus multicellularis str. Araruama</name>
    <dbReference type="NCBI Taxonomy" id="890399"/>
    <lineage>
        <taxon>Bacteria</taxon>
        <taxon>Pseudomonadati</taxon>
        <taxon>Thermodesulfobacteriota</taxon>
        <taxon>Desulfobacteria</taxon>
        <taxon>Desulfobacterales</taxon>
        <taxon>Desulfobacteraceae</taxon>
        <taxon>Candidatus Magnetoglobus</taxon>
    </lineage>
</organism>
<dbReference type="CDD" id="cd06529">
    <property type="entry name" value="S24_LexA-like"/>
    <property type="match status" value="1"/>
</dbReference>
<gene>
    <name evidence="9" type="ORF">OMM_10691</name>
</gene>
<feature type="domain" description="Peptidase S24/S26A/S26B/S26C" evidence="8">
    <location>
        <begin position="4"/>
        <end position="114"/>
    </location>
</feature>
<keyword evidence="2" id="KW-0227">DNA damage</keyword>
<name>A0A1V1P0C7_9BACT</name>
<dbReference type="GO" id="GO:0003677">
    <property type="term" value="F:DNA binding"/>
    <property type="evidence" value="ECO:0007669"/>
    <property type="project" value="InterPro"/>
</dbReference>
<proteinExistence type="inferred from homology"/>
<keyword evidence="5" id="KW-0234">DNA repair</keyword>
<evidence type="ECO:0000256" key="1">
    <source>
        <dbReference type="ARBA" id="ARBA00007484"/>
    </source>
</evidence>
<protein>
    <submittedName>
        <fullName evidence="9">DNA polymerase V</fullName>
    </submittedName>
</protein>
<dbReference type="GO" id="GO:0016787">
    <property type="term" value="F:hydrolase activity"/>
    <property type="evidence" value="ECO:0007669"/>
    <property type="project" value="UniProtKB-KW"/>
</dbReference>
<evidence type="ECO:0000256" key="6">
    <source>
        <dbReference type="ARBA" id="ARBA00023236"/>
    </source>
</evidence>